<keyword evidence="6" id="KW-0547">Nucleotide-binding</keyword>
<sequence>MSTSSSSSQATSHIACSYFPQVPGGYIPVRLGTRQGHWAADGGDDAPVCATNVPPLRNPLSRPRPSPPSITHPPSLLSSSAPVRILPSHGNTENNNDGLNRRWSPNRSSRRGFPPSNADNTQAQSPWPGVTLAALPKSWTFTSSLPPDPMYPTPAESHRTPRHEIHPRQVRHALFTWVRPEPQSTSELLAVSPAAMRDLGLLASEAETEDFKQTVVGNKLWGWDEEKETGEGYPWAQCYGGWQFGSWAGQLGDGRAISLFEATNPFTGARYEVQLKGAGITPYSRFADGKAVLRSSIREFIVSEYLHAIGVPTTRALAISLLPNERVRRERIEPGAIVVRFAPSWLRIGTFDLPRMRGDRELVRQLATYLAEHVIPGGWEALPARLEDPSSPPQDESILTPLTGIPPSEIQGSPGEEENRFARLFRHIARLNALMVASLQSYAFTNGVLNTDNTSLLGLSMDYGPFAFLDVFDPSYTPNHDDDTLRYSYRNQPTIIWWNLVRLAEALGELLAAGGEVDEEWFVSKGFSKFESEEATQPYVRRAEKIIAQAGQEYKAVFLAEYTRLMRRRLGFRTVNPDDLEGFISPLLDTMESLSLDYNLFFRTLSSIPLVPTPTPELWDTVLPKFFYPSTPPSSLPQDKAPLLKDLTTWLEKWHERIKQDWNNGNPLIPEIDQERIKAMKGVNPKFVPRGWIFDEVIRRVEKDGERNVLKRLLHLSLHPFEDNWAGREFDGVLYEGNKDEEERWTSDVPKVGRMLQCSCSS</sequence>
<dbReference type="GO" id="GO:0070733">
    <property type="term" value="F:AMPylase activity"/>
    <property type="evidence" value="ECO:0007669"/>
    <property type="project" value="TreeGrafter"/>
</dbReference>
<dbReference type="Proteomes" id="UP000008066">
    <property type="component" value="Unassembled WGS sequence"/>
</dbReference>
<dbReference type="STRING" id="759272.G0RYA7"/>
<dbReference type="InterPro" id="IPR003846">
    <property type="entry name" value="SelO"/>
</dbReference>
<proteinExistence type="inferred from homology"/>
<dbReference type="GO" id="GO:0005739">
    <property type="term" value="C:mitochondrion"/>
    <property type="evidence" value="ECO:0007669"/>
    <property type="project" value="TreeGrafter"/>
</dbReference>
<feature type="region of interest" description="Disordered" evidence="10">
    <location>
        <begin position="387"/>
        <end position="415"/>
    </location>
</feature>
<comment type="similarity">
    <text evidence="2">Belongs to the SELO family.</text>
</comment>
<feature type="compositionally biased region" description="Polar residues" evidence="10">
    <location>
        <begin position="89"/>
        <end position="98"/>
    </location>
</feature>
<evidence type="ECO:0000256" key="5">
    <source>
        <dbReference type="ARBA" id="ARBA00022723"/>
    </source>
</evidence>
<dbReference type="OMA" id="YGPYGWL"/>
<evidence type="ECO:0000256" key="10">
    <source>
        <dbReference type="SAM" id="MobiDB-lite"/>
    </source>
</evidence>
<evidence type="ECO:0000256" key="1">
    <source>
        <dbReference type="ARBA" id="ARBA00001946"/>
    </source>
</evidence>
<evidence type="ECO:0000256" key="6">
    <source>
        <dbReference type="ARBA" id="ARBA00022741"/>
    </source>
</evidence>
<keyword evidence="7" id="KW-0067">ATP-binding</keyword>
<reference evidence="11 12" key="1">
    <citation type="journal article" date="2011" name="Cell">
        <title>Insight into structure and assembly of the nuclear pore complex by utilizing the genome of a eukaryotic thermophile.</title>
        <authorList>
            <person name="Amlacher S."/>
            <person name="Sarges P."/>
            <person name="Flemming D."/>
            <person name="van Noort V."/>
            <person name="Kunze R."/>
            <person name="Devos D.P."/>
            <person name="Arumugam M."/>
            <person name="Bork P."/>
            <person name="Hurt E."/>
        </authorList>
    </citation>
    <scope>NUCLEOTIDE SEQUENCE [LARGE SCALE GENOMIC DNA]</scope>
    <source>
        <strain evidence="12">DSM 1495 / CBS 144.50 / IMI 039719</strain>
    </source>
</reference>
<dbReference type="PANTHER" id="PTHR32057:SF14">
    <property type="entry name" value="PROTEIN ADENYLYLTRANSFERASE SELO, MITOCHONDRIAL"/>
    <property type="match status" value="1"/>
</dbReference>
<evidence type="ECO:0000256" key="4">
    <source>
        <dbReference type="ARBA" id="ARBA00022695"/>
    </source>
</evidence>
<protein>
    <recommendedName>
        <fullName evidence="9">Selenoprotein O</fullName>
    </recommendedName>
</protein>
<dbReference type="eggNOG" id="KOG2542">
    <property type="taxonomic scope" value="Eukaryota"/>
</dbReference>
<evidence type="ECO:0000256" key="7">
    <source>
        <dbReference type="ARBA" id="ARBA00022840"/>
    </source>
</evidence>
<keyword evidence="4" id="KW-0548">Nucleotidyltransferase</keyword>
<dbReference type="OrthoDB" id="10254721at2759"/>
<evidence type="ECO:0000313" key="12">
    <source>
        <dbReference type="Proteomes" id="UP000008066"/>
    </source>
</evidence>
<keyword evidence="3" id="KW-0808">Transferase</keyword>
<feature type="compositionally biased region" description="Pro residues" evidence="10">
    <location>
        <begin position="62"/>
        <end position="71"/>
    </location>
</feature>
<dbReference type="KEGG" id="cthr:CTHT_0006020"/>
<evidence type="ECO:0000256" key="8">
    <source>
        <dbReference type="ARBA" id="ARBA00022842"/>
    </source>
</evidence>
<dbReference type="AlphaFoldDB" id="G0RYA7"/>
<evidence type="ECO:0000256" key="9">
    <source>
        <dbReference type="ARBA" id="ARBA00031547"/>
    </source>
</evidence>
<dbReference type="Pfam" id="PF02696">
    <property type="entry name" value="SelO"/>
    <property type="match status" value="1"/>
</dbReference>
<name>G0RYA7_CHATD</name>
<evidence type="ECO:0000313" key="11">
    <source>
        <dbReference type="EMBL" id="EGS23893.1"/>
    </source>
</evidence>
<dbReference type="PANTHER" id="PTHR32057">
    <property type="entry name" value="PROTEIN ADENYLYLTRANSFERASE SELO, MITOCHONDRIAL"/>
    <property type="match status" value="1"/>
</dbReference>
<keyword evidence="5" id="KW-0479">Metal-binding</keyword>
<dbReference type="GO" id="GO:0005524">
    <property type="term" value="F:ATP binding"/>
    <property type="evidence" value="ECO:0007669"/>
    <property type="project" value="UniProtKB-KW"/>
</dbReference>
<dbReference type="GO" id="GO:0046872">
    <property type="term" value="F:metal ion binding"/>
    <property type="evidence" value="ECO:0007669"/>
    <property type="project" value="UniProtKB-KW"/>
</dbReference>
<organism evidence="12">
    <name type="scientific">Chaetomium thermophilum (strain DSM 1495 / CBS 144.50 / IMI 039719)</name>
    <name type="common">Thermochaetoides thermophila</name>
    <dbReference type="NCBI Taxonomy" id="759272"/>
    <lineage>
        <taxon>Eukaryota</taxon>
        <taxon>Fungi</taxon>
        <taxon>Dikarya</taxon>
        <taxon>Ascomycota</taxon>
        <taxon>Pezizomycotina</taxon>
        <taxon>Sordariomycetes</taxon>
        <taxon>Sordariomycetidae</taxon>
        <taxon>Sordariales</taxon>
        <taxon>Chaetomiaceae</taxon>
        <taxon>Thermochaetoides</taxon>
    </lineage>
</organism>
<dbReference type="HOGENOM" id="CLU_010245_2_1_1"/>
<comment type="cofactor">
    <cofactor evidence="1">
        <name>Mg(2+)</name>
        <dbReference type="ChEBI" id="CHEBI:18420"/>
    </cofactor>
</comment>
<gene>
    <name evidence="11" type="ORF">CTHT_0006020</name>
</gene>
<dbReference type="RefSeq" id="XP_006691135.1">
    <property type="nucleotide sequence ID" value="XM_006691072.1"/>
</dbReference>
<feature type="region of interest" description="Disordered" evidence="10">
    <location>
        <begin position="42"/>
        <end position="128"/>
    </location>
</feature>
<keyword evidence="12" id="KW-1185">Reference proteome</keyword>
<accession>G0RYA7</accession>
<dbReference type="HAMAP" id="MF_00692">
    <property type="entry name" value="SelO"/>
    <property type="match status" value="1"/>
</dbReference>
<evidence type="ECO:0000256" key="3">
    <source>
        <dbReference type="ARBA" id="ARBA00022679"/>
    </source>
</evidence>
<dbReference type="EMBL" id="GL988032">
    <property type="protein sequence ID" value="EGS23893.1"/>
    <property type="molecule type" value="Genomic_DNA"/>
</dbReference>
<evidence type="ECO:0000256" key="2">
    <source>
        <dbReference type="ARBA" id="ARBA00009747"/>
    </source>
</evidence>
<keyword evidence="8" id="KW-0460">Magnesium</keyword>
<dbReference type="GeneID" id="18254640"/>